<name>U4R3M8_9FIRM</name>
<dbReference type="OrthoDB" id="1740069at2"/>
<keyword evidence="2" id="KW-0472">Membrane</keyword>
<keyword evidence="2" id="KW-0812">Transmembrane</keyword>
<feature type="compositionally biased region" description="Acidic residues" evidence="1">
    <location>
        <begin position="67"/>
        <end position="86"/>
    </location>
</feature>
<reference evidence="3 4" key="1">
    <citation type="journal article" date="2013" name="Genome Announc.">
        <title>Draft Genome Sequence of the Cellulolytic Bacterium Clostridium papyrosolvens C7 (ATCC 700395).</title>
        <authorList>
            <person name="Zepeda V."/>
            <person name="Dassa B."/>
            <person name="Borovok I."/>
            <person name="Lamed R."/>
            <person name="Bayer E.A."/>
            <person name="Cate J.H."/>
        </authorList>
    </citation>
    <scope>NUCLEOTIDE SEQUENCE [LARGE SCALE GENOMIC DNA]</scope>
    <source>
        <strain evidence="3 4">C7</strain>
    </source>
</reference>
<keyword evidence="2" id="KW-1133">Transmembrane helix</keyword>
<gene>
    <name evidence="3" type="ORF">L323_06895</name>
</gene>
<dbReference type="STRING" id="1330534.L323_06895"/>
<protein>
    <submittedName>
        <fullName evidence="3">Uncharacterized protein</fullName>
    </submittedName>
</protein>
<proteinExistence type="predicted"/>
<dbReference type="AlphaFoldDB" id="U4R3M8"/>
<organism evidence="3 4">
    <name type="scientific">Ruminiclostridium papyrosolvens C7</name>
    <dbReference type="NCBI Taxonomy" id="1330534"/>
    <lineage>
        <taxon>Bacteria</taxon>
        <taxon>Bacillati</taxon>
        <taxon>Bacillota</taxon>
        <taxon>Clostridia</taxon>
        <taxon>Eubacteriales</taxon>
        <taxon>Oscillospiraceae</taxon>
        <taxon>Ruminiclostridium</taxon>
    </lineage>
</organism>
<evidence type="ECO:0000256" key="2">
    <source>
        <dbReference type="SAM" id="Phobius"/>
    </source>
</evidence>
<dbReference type="EMBL" id="ATAY01000022">
    <property type="protein sequence ID" value="EPR13003.1"/>
    <property type="molecule type" value="Genomic_DNA"/>
</dbReference>
<accession>U4R3M8</accession>
<comment type="caution">
    <text evidence="3">The sequence shown here is derived from an EMBL/GenBank/DDBJ whole genome shotgun (WGS) entry which is preliminary data.</text>
</comment>
<dbReference type="RefSeq" id="WP_020814948.1">
    <property type="nucleotide sequence ID" value="NZ_ATAY01000022.1"/>
</dbReference>
<evidence type="ECO:0000256" key="1">
    <source>
        <dbReference type="SAM" id="MobiDB-lite"/>
    </source>
</evidence>
<dbReference type="PATRIC" id="fig|1330534.3.peg.1382"/>
<evidence type="ECO:0000313" key="4">
    <source>
        <dbReference type="Proteomes" id="UP000016860"/>
    </source>
</evidence>
<feature type="transmembrane region" description="Helical" evidence="2">
    <location>
        <begin position="7"/>
        <end position="25"/>
    </location>
</feature>
<dbReference type="Proteomes" id="UP000016860">
    <property type="component" value="Unassembled WGS sequence"/>
</dbReference>
<sequence>MKLKRKTKLTIIVVIAGVLILYGILDRIFSFNLNPKTVNNVGMVLMIVAFVLLFSDNKRNTSSSSDETTDEITDVTTNDEDKENHT</sequence>
<evidence type="ECO:0000313" key="3">
    <source>
        <dbReference type="EMBL" id="EPR13003.1"/>
    </source>
</evidence>
<feature type="transmembrane region" description="Helical" evidence="2">
    <location>
        <begin position="37"/>
        <end position="55"/>
    </location>
</feature>
<feature type="region of interest" description="Disordered" evidence="1">
    <location>
        <begin position="58"/>
        <end position="86"/>
    </location>
</feature>